<dbReference type="RefSeq" id="WP_087264555.1">
    <property type="nucleotide sequence ID" value="NZ_CP167995.1"/>
</dbReference>
<protein>
    <submittedName>
        <fullName evidence="2">Uncharacterized protein</fullName>
    </submittedName>
</protein>
<reference evidence="2 3" key="1">
    <citation type="journal article" date="2017" name="Syst. Appl. Microbiol.">
        <title>Pseudomonas caspiana sp. nov., a citrus pathogen in the Pseudomonas syringae phylogenetic group.</title>
        <authorList>
            <person name="Busquets A."/>
            <person name="Gomila M."/>
            <person name="Beiki F."/>
            <person name="Mulet M."/>
            <person name="Rahimian H."/>
            <person name="Garcia-Valdes E."/>
            <person name="Lalucat J."/>
        </authorList>
    </citation>
    <scope>NUCLEOTIDE SEQUENCE [LARGE SCALE GENOMIC DNA]</scope>
    <source>
        <strain evidence="2 3">FBF102</strain>
    </source>
</reference>
<organism evidence="2 3">
    <name type="scientific">Pseudomonas caspiana</name>
    <dbReference type="NCBI Taxonomy" id="1451454"/>
    <lineage>
        <taxon>Bacteria</taxon>
        <taxon>Pseudomonadati</taxon>
        <taxon>Pseudomonadota</taxon>
        <taxon>Gammaproteobacteria</taxon>
        <taxon>Pseudomonadales</taxon>
        <taxon>Pseudomonadaceae</taxon>
        <taxon>Pseudomonas</taxon>
    </lineage>
</organism>
<evidence type="ECO:0000313" key="3">
    <source>
        <dbReference type="Proteomes" id="UP000195440"/>
    </source>
</evidence>
<dbReference type="OrthoDB" id="7032487at2"/>
<comment type="caution">
    <text evidence="2">The sequence shown here is derived from an EMBL/GenBank/DDBJ whole genome shotgun (WGS) entry which is preliminary data.</text>
</comment>
<evidence type="ECO:0000256" key="1">
    <source>
        <dbReference type="SAM" id="MobiDB-lite"/>
    </source>
</evidence>
<keyword evidence="3" id="KW-1185">Reference proteome</keyword>
<proteinExistence type="predicted"/>
<feature type="compositionally biased region" description="Low complexity" evidence="1">
    <location>
        <begin position="51"/>
        <end position="69"/>
    </location>
</feature>
<gene>
    <name evidence="2" type="ORF">AUC60_02620</name>
</gene>
<feature type="region of interest" description="Disordered" evidence="1">
    <location>
        <begin position="24"/>
        <end position="69"/>
    </location>
</feature>
<dbReference type="EMBL" id="LOHF01000002">
    <property type="protein sequence ID" value="OUM75116.1"/>
    <property type="molecule type" value="Genomic_DNA"/>
</dbReference>
<name>A0A1Y3P5J4_9PSED</name>
<dbReference type="Proteomes" id="UP000195440">
    <property type="component" value="Unassembled WGS sequence"/>
</dbReference>
<accession>A0A1Y3P5J4</accession>
<evidence type="ECO:0000313" key="2">
    <source>
        <dbReference type="EMBL" id="OUM75116.1"/>
    </source>
</evidence>
<sequence>MTTINTSSLGMYSSSFTANVKTNTDAKAAETKTGETSSVEVNLRDSVYQTGESAKAGASAPASPAQEQIEQIQKQIKEVQKQLLQQQQQLAAAQASKGSEEEKALQVMSLQQQIAGTQAQLATLQGALLTLMKGTVSTTA</sequence>
<dbReference type="AlphaFoldDB" id="A0A1Y3P5J4"/>